<evidence type="ECO:0000313" key="1">
    <source>
        <dbReference type="EMBL" id="OLQ90109.1"/>
    </source>
</evidence>
<protein>
    <recommendedName>
        <fullName evidence="3">NlpE C-terminal OB domain-containing protein</fullName>
    </recommendedName>
</protein>
<dbReference type="EMBL" id="MJMJ01000012">
    <property type="protein sequence ID" value="OLQ90109.1"/>
    <property type="molecule type" value="Genomic_DNA"/>
</dbReference>
<dbReference type="AlphaFoldDB" id="A0A1Q9HII2"/>
<organism evidence="1 2">
    <name type="scientific">Vibrio panuliri</name>
    <dbReference type="NCBI Taxonomy" id="1381081"/>
    <lineage>
        <taxon>Bacteria</taxon>
        <taxon>Pseudomonadati</taxon>
        <taxon>Pseudomonadota</taxon>
        <taxon>Gammaproteobacteria</taxon>
        <taxon>Vibrionales</taxon>
        <taxon>Vibrionaceae</taxon>
        <taxon>Vibrio</taxon>
    </lineage>
</organism>
<name>A0A1Q9HII2_9VIBR</name>
<proteinExistence type="predicted"/>
<reference evidence="1 2" key="1">
    <citation type="submission" date="2016-09" db="EMBL/GenBank/DDBJ databases">
        <title>Genomic Taxonomy of the Vibrionaceae.</title>
        <authorList>
            <person name="Gonzalez-Castillo A."/>
            <person name="Gomez-Gil B."/>
            <person name="Enciso-Ibarra K."/>
        </authorList>
    </citation>
    <scope>NUCLEOTIDE SEQUENCE [LARGE SCALE GENOMIC DNA]</scope>
    <source>
        <strain evidence="1 2">CAIM 703</strain>
    </source>
</reference>
<dbReference type="OrthoDB" id="5348860at2"/>
<dbReference type="Proteomes" id="UP000186313">
    <property type="component" value="Unassembled WGS sequence"/>
</dbReference>
<dbReference type="PROSITE" id="PS51257">
    <property type="entry name" value="PROKAR_LIPOPROTEIN"/>
    <property type="match status" value="1"/>
</dbReference>
<dbReference type="RefSeq" id="WP_075707389.1">
    <property type="nucleotide sequence ID" value="NZ_MJMJ01000012.1"/>
</dbReference>
<sequence length="119" mass="13541">MKLSNTVLFIALLLVSGCSVSNKKQYEGYFTYGSEVSDFRSCGTNEIYWLNGEQKQMEAIEQMSLEKARNVGEPYQQIYVLFSGFAENREPIGFEEQTDGLIYMTELIESSSQSKESCK</sequence>
<comment type="caution">
    <text evidence="1">The sequence shown here is derived from an EMBL/GenBank/DDBJ whole genome shotgun (WGS) entry which is preliminary data.</text>
</comment>
<evidence type="ECO:0000313" key="2">
    <source>
        <dbReference type="Proteomes" id="UP000186313"/>
    </source>
</evidence>
<evidence type="ECO:0008006" key="3">
    <source>
        <dbReference type="Google" id="ProtNLM"/>
    </source>
</evidence>
<accession>A0A1Q9HII2</accession>
<gene>
    <name evidence="1" type="ORF">BIY22_03635</name>
</gene>